<dbReference type="Proteomes" id="UP001334248">
    <property type="component" value="Unassembled WGS sequence"/>
</dbReference>
<gene>
    <name evidence="1" type="ORF">PMZ80_009718</name>
</gene>
<name>A0ABR0RBX3_9EURO</name>
<comment type="caution">
    <text evidence="1">The sequence shown here is derived from an EMBL/GenBank/DDBJ whole genome shotgun (WGS) entry which is preliminary data.</text>
</comment>
<keyword evidence="2" id="KW-1185">Reference proteome</keyword>
<evidence type="ECO:0000313" key="2">
    <source>
        <dbReference type="Proteomes" id="UP001334248"/>
    </source>
</evidence>
<proteinExistence type="predicted"/>
<protein>
    <submittedName>
        <fullName evidence="1">Uncharacterized protein</fullName>
    </submittedName>
</protein>
<reference evidence="1 2" key="1">
    <citation type="journal article" date="2023" name="Res Sq">
        <title>Genomic and morphological characterization of Knufia obscura isolated from the Mars 2020 spacecraft assembly facility.</title>
        <authorList>
            <person name="Chander A.M."/>
            <person name="Teixeira M.M."/>
            <person name="Singh N.K."/>
            <person name="Williams M.P."/>
            <person name="Parker C.W."/>
            <person name="Leo P."/>
            <person name="Stajich J.E."/>
            <person name="Torok T."/>
            <person name="Tighe S."/>
            <person name="Mason C.E."/>
            <person name="Venkateswaran K."/>
        </authorList>
    </citation>
    <scope>NUCLEOTIDE SEQUENCE [LARGE SCALE GENOMIC DNA]</scope>
    <source>
        <strain evidence="1 2">CCFEE 5817</strain>
    </source>
</reference>
<organism evidence="1 2">
    <name type="scientific">Knufia obscura</name>
    <dbReference type="NCBI Taxonomy" id="1635080"/>
    <lineage>
        <taxon>Eukaryota</taxon>
        <taxon>Fungi</taxon>
        <taxon>Dikarya</taxon>
        <taxon>Ascomycota</taxon>
        <taxon>Pezizomycotina</taxon>
        <taxon>Eurotiomycetes</taxon>
        <taxon>Chaetothyriomycetidae</taxon>
        <taxon>Chaetothyriales</taxon>
        <taxon>Trichomeriaceae</taxon>
        <taxon>Knufia</taxon>
    </lineage>
</organism>
<sequence>MSHTQLKPSIPAAGVQTKADEHGLDTMGCHTCLRMARRKSSHKQIGPVETCLLCNTEYCNTHSSPSVPGTCEMNHETYCRKQEHKDLHHPTEIFRNMAERNDFIARNGDRNVVLHEQDMDDS</sequence>
<evidence type="ECO:0000313" key="1">
    <source>
        <dbReference type="EMBL" id="KAK5938129.1"/>
    </source>
</evidence>
<dbReference type="EMBL" id="JAVHJV010000014">
    <property type="protein sequence ID" value="KAK5938129.1"/>
    <property type="molecule type" value="Genomic_DNA"/>
</dbReference>
<accession>A0ABR0RBX3</accession>
<dbReference type="RefSeq" id="XP_064726219.1">
    <property type="nucleotide sequence ID" value="XM_064878111.1"/>
</dbReference>
<dbReference type="GeneID" id="90003167"/>